<name>A0A9P7B8T1_RHOMI</name>
<evidence type="ECO:0000256" key="2">
    <source>
        <dbReference type="SAM" id="MobiDB-lite"/>
    </source>
</evidence>
<dbReference type="OrthoDB" id="10255344at2759"/>
<evidence type="ECO:0000313" key="4">
    <source>
        <dbReference type="Proteomes" id="UP000777482"/>
    </source>
</evidence>
<dbReference type="Gene3D" id="1.20.120.330">
    <property type="entry name" value="Nucleotidyltransferases domain 2"/>
    <property type="match status" value="1"/>
</dbReference>
<feature type="coiled-coil region" evidence="1">
    <location>
        <begin position="1166"/>
        <end position="1464"/>
    </location>
</feature>
<feature type="coiled-coil region" evidence="1">
    <location>
        <begin position="471"/>
        <end position="708"/>
    </location>
</feature>
<feature type="coiled-coil region" evidence="1">
    <location>
        <begin position="1500"/>
        <end position="1555"/>
    </location>
</feature>
<feature type="compositionally biased region" description="Low complexity" evidence="2">
    <location>
        <begin position="813"/>
        <end position="829"/>
    </location>
</feature>
<dbReference type="GO" id="GO:0000793">
    <property type="term" value="C:condensed chromosome"/>
    <property type="evidence" value="ECO:0007669"/>
    <property type="project" value="TreeGrafter"/>
</dbReference>
<dbReference type="GO" id="GO:0003682">
    <property type="term" value="F:chromatin binding"/>
    <property type="evidence" value="ECO:0007669"/>
    <property type="project" value="TreeGrafter"/>
</dbReference>
<feature type="region of interest" description="Disordered" evidence="2">
    <location>
        <begin position="1569"/>
        <end position="1644"/>
    </location>
</feature>
<dbReference type="GO" id="GO:0007076">
    <property type="term" value="P:mitotic chromosome condensation"/>
    <property type="evidence" value="ECO:0007669"/>
    <property type="project" value="TreeGrafter"/>
</dbReference>
<accession>A0A9P7B8T1</accession>
<dbReference type="PANTHER" id="PTHR43941">
    <property type="entry name" value="STRUCTURAL MAINTENANCE OF CHROMOSOMES PROTEIN 2"/>
    <property type="match status" value="1"/>
</dbReference>
<feature type="compositionally biased region" description="Low complexity" evidence="2">
    <location>
        <begin position="69"/>
        <end position="92"/>
    </location>
</feature>
<protein>
    <submittedName>
        <fullName evidence="3">Uncharacterized protein</fullName>
    </submittedName>
</protein>
<comment type="caution">
    <text evidence="3">The sequence shown here is derived from an EMBL/GenBank/DDBJ whole genome shotgun (WGS) entry which is preliminary data.</text>
</comment>
<feature type="region of interest" description="Disordered" evidence="2">
    <location>
        <begin position="813"/>
        <end position="850"/>
    </location>
</feature>
<organism evidence="3 4">
    <name type="scientific">Rhodotorula mucilaginosa</name>
    <name type="common">Yeast</name>
    <name type="synonym">Rhodotorula rubra</name>
    <dbReference type="NCBI Taxonomy" id="5537"/>
    <lineage>
        <taxon>Eukaryota</taxon>
        <taxon>Fungi</taxon>
        <taxon>Dikarya</taxon>
        <taxon>Basidiomycota</taxon>
        <taxon>Pucciniomycotina</taxon>
        <taxon>Microbotryomycetes</taxon>
        <taxon>Sporidiobolales</taxon>
        <taxon>Sporidiobolaceae</taxon>
        <taxon>Rhodotorula</taxon>
    </lineage>
</organism>
<dbReference type="Gene3D" id="1.10.287.1490">
    <property type="match status" value="1"/>
</dbReference>
<gene>
    <name evidence="3" type="ORF">C6P46_003635</name>
</gene>
<feature type="compositionally biased region" description="Basic and acidic residues" evidence="2">
    <location>
        <begin position="386"/>
        <end position="429"/>
    </location>
</feature>
<evidence type="ECO:0000256" key="1">
    <source>
        <dbReference type="SAM" id="Coils"/>
    </source>
</evidence>
<reference evidence="3 4" key="1">
    <citation type="submission" date="2020-11" db="EMBL/GenBank/DDBJ databases">
        <title>Kefir isolates.</title>
        <authorList>
            <person name="Marcisauskas S."/>
            <person name="Kim Y."/>
            <person name="Blasche S."/>
        </authorList>
    </citation>
    <scope>NUCLEOTIDE SEQUENCE [LARGE SCALE GENOMIC DNA]</scope>
    <source>
        <strain evidence="3 4">KR</strain>
    </source>
</reference>
<feature type="coiled-coil region" evidence="1">
    <location>
        <begin position="861"/>
        <end position="1053"/>
    </location>
</feature>
<dbReference type="Proteomes" id="UP000777482">
    <property type="component" value="Unassembled WGS sequence"/>
</dbReference>
<feature type="region of interest" description="Disordered" evidence="2">
    <location>
        <begin position="384"/>
        <end position="429"/>
    </location>
</feature>
<dbReference type="GO" id="GO:0000785">
    <property type="term" value="C:chromatin"/>
    <property type="evidence" value="ECO:0007669"/>
    <property type="project" value="TreeGrafter"/>
</dbReference>
<sequence length="1690" mass="185064">MSSTAAGDKAGTSKIARPASRQAGDAPFKPVPPVSGPATRSRIGVQTRATAASAIPRTNRPSSVLGVRPPSSLSSAATTAAAAGKSAIPTAPMRRPSVAAQPTSSSSPPVRAQEGRVKELEAELATANETISSLQNSLAEAEINASSLSAALRSTQSELEHTSDELAQARTDAEVAREELIDVKDEHAVEVAALKQQAEEERSSSVARTQELEHRCAAVESERDELAGSREDLERLLEGAKLEAADYATLEAERDELETELAWHEEELQKVEDAREVDRETIETLRAELEDADNVIGELEKENQRFASQVEVLTGKVSELETAATAEKSRAGFEEDARAVAETANKAVADAEERISALRAELNTRISDVEQERDGLIAALAAASKAHQDAEERVEQARRDHAEAAERAKAKESQTEAAREELSALRSEHDDVKDQLVAAIAEKEALASATIPEAASTFAELPALHAPDVELNDLRARVADLEQQLASSESTVDQLQARLDEIAPPSDAVASLLETTTQRELEDALFDRDEAERELKLAEDRIEELEAELEAARKPDEAEGVDEAVQQRAHDAEARCEALQNELEQLQHQHQHQSLATRAINTEDSEQLAALRAELETERTLTADAKRESAAIEEALMDAKSQLFQLETKLAACEARIQDLVGQHEQDQSRLAQVDELENALQLAEEQLEAVTYELDDLRAQHEDLAQSALQDAAERQAQSDEHDELLELYNRRALETDSLRKILAETEAHADSLAWQLREKESQASDIEKAHVEERDSLLARIAHAEDEQDRLRTELDDAKHRLSDAQDALQHQLAADSSSTSVSVEETPLPRAIPATPSPLSPGSMSFALSPSTDPVALLLRLREERDELRERLDFARNEAKHRTDDLQDRLRRLGESNAQDVSLLQLDLMDKQALYETEREMNVKLEQAVRDAKQQREELSEAAENASRRLRDAEMRIQDLTFELAEGQKQLGAARRDEEELEQLQATLATAHQAMETAQAEAAVAKSQLEQLQTLLDSAEEVRDNALRLAEQREEAINTLQSHLAELEAKEVAPARDPLVELASLCDALPSEGAGIHNRIAELESTLRQYESRIALLQLNLAMRVAIDDDDEEQGDASIERDADATFVAEASDEILSIRQQLAATTLERDTLFTRLQATLDELDAAVRQREQVVGQKLDLEQELGEVRADAKAANDELAVARADVKELAQRTAAYANEVEAVRTRAAQIERIAAAAEDRTEVLERELADVVQLRVDYEVRGEELAQARAQAEGHKSALASGEQELERLVDDLAAAGRALEDARNELAASHESQADVEARLTALNQEATERAEHLTSEIDQARRNSAERELYLEQIQQRVNDLERELSHAAAQLESADQRSSSAEQRIARLDSELELSARENQTLRRLGQSSVAEAEALAAEVAGLKHELQQAHAAKQAELKAAHEEATRNLTEVITELEKRERGQLAAEDHARQLEVELEHARAASHGPSPQDQARIAELEKLLDARMLDVEEADEKLIDALKVQKKSAAMVERLKAKIASLQRDLAAAKSTPAPVVLAAAPLPDAAATTPSAGKKRPAPTEFDSKTASQPRAISQAPPLALDKENVNAGSGRKVQRPLSAIKPAPVDKSATPLPGQAPRRDALSHIDENAGAIAARPAEASTDKIAALNARLQHFRRPKSAEINLS</sequence>
<dbReference type="PANTHER" id="PTHR43941:SF1">
    <property type="entry name" value="STRUCTURAL MAINTENANCE OF CHROMOSOMES PROTEIN 2"/>
    <property type="match status" value="1"/>
</dbReference>
<feature type="region of interest" description="Disordered" evidence="2">
    <location>
        <begin position="1"/>
        <end position="118"/>
    </location>
</feature>
<dbReference type="EMBL" id="PUHQ01000003">
    <property type="protein sequence ID" value="KAG0666925.1"/>
    <property type="molecule type" value="Genomic_DNA"/>
</dbReference>
<proteinExistence type="predicted"/>
<dbReference type="GO" id="GO:0000796">
    <property type="term" value="C:condensin complex"/>
    <property type="evidence" value="ECO:0007669"/>
    <property type="project" value="TreeGrafter"/>
</dbReference>
<keyword evidence="4" id="KW-1185">Reference proteome</keyword>
<keyword evidence="1" id="KW-0175">Coiled coil</keyword>
<evidence type="ECO:0000313" key="3">
    <source>
        <dbReference type="EMBL" id="KAG0666925.1"/>
    </source>
</evidence>